<protein>
    <submittedName>
        <fullName evidence="1">Uncharacterized protein</fullName>
    </submittedName>
</protein>
<dbReference type="AlphaFoldDB" id="A0A699JRQ5"/>
<name>A0A699JRQ5_TANCI</name>
<organism evidence="1">
    <name type="scientific">Tanacetum cinerariifolium</name>
    <name type="common">Dalmatian daisy</name>
    <name type="synonym">Chrysanthemum cinerariifolium</name>
    <dbReference type="NCBI Taxonomy" id="118510"/>
    <lineage>
        <taxon>Eukaryota</taxon>
        <taxon>Viridiplantae</taxon>
        <taxon>Streptophyta</taxon>
        <taxon>Embryophyta</taxon>
        <taxon>Tracheophyta</taxon>
        <taxon>Spermatophyta</taxon>
        <taxon>Magnoliopsida</taxon>
        <taxon>eudicotyledons</taxon>
        <taxon>Gunneridae</taxon>
        <taxon>Pentapetalae</taxon>
        <taxon>asterids</taxon>
        <taxon>campanulids</taxon>
        <taxon>Asterales</taxon>
        <taxon>Asteraceae</taxon>
        <taxon>Asteroideae</taxon>
        <taxon>Anthemideae</taxon>
        <taxon>Anthemidinae</taxon>
        <taxon>Tanacetum</taxon>
    </lineage>
</organism>
<comment type="caution">
    <text evidence="1">The sequence shown here is derived from an EMBL/GenBank/DDBJ whole genome shotgun (WGS) entry which is preliminary data.</text>
</comment>
<proteinExistence type="predicted"/>
<dbReference type="EMBL" id="BKCJ010442042">
    <property type="protein sequence ID" value="GFA54035.1"/>
    <property type="molecule type" value="Genomic_DNA"/>
</dbReference>
<accession>A0A699JRQ5</accession>
<gene>
    <name evidence="1" type="ORF">Tci_626007</name>
</gene>
<reference evidence="1" key="1">
    <citation type="journal article" date="2019" name="Sci. Rep.">
        <title>Draft genome of Tanacetum cinerariifolium, the natural source of mosquito coil.</title>
        <authorList>
            <person name="Yamashiro T."/>
            <person name="Shiraishi A."/>
            <person name="Satake H."/>
            <person name="Nakayama K."/>
        </authorList>
    </citation>
    <scope>NUCLEOTIDE SEQUENCE</scope>
</reference>
<sequence>MLRLQEFSYDLKHFADILLLLNTSGSSKYGVLLEIMFALSVDQGIIYGSFDEVDTAYSSKSGNGHEFV</sequence>
<evidence type="ECO:0000313" key="1">
    <source>
        <dbReference type="EMBL" id="GFA54035.1"/>
    </source>
</evidence>